<feature type="region of interest" description="Disordered" evidence="1">
    <location>
        <begin position="166"/>
        <end position="198"/>
    </location>
</feature>
<sequence>MEWLKGAEHVARNNDWDDNQKLRFFSDRLKGEALEWHGEYSEEQRKELNYGDWREAIIERFQDAFDLATLKKKLLKLKQKPEENCRAFVSRLNSLYDSIEGKEDKLDQDKTTIVEDHYLQQRTDTKPEGQIATNGKPDHHTQESDTNNAETAAENQLIRVAEKLVSQGAETAAHTEEITTTHQISEKAQRQETVSLPTQTDQDSIVYDHKTRARHTIRRTDLTTNPTQFPYIKINHNHPGKIKQTTFNQDPSNHPTIKGHQEIWKSFATSAKKRAYSERMLD</sequence>
<gene>
    <name evidence="3" type="ORF">OUZ56_026056</name>
</gene>
<dbReference type="InterPro" id="IPR045358">
    <property type="entry name" value="Ty3_capsid"/>
</dbReference>
<dbReference type="Proteomes" id="UP001234178">
    <property type="component" value="Unassembled WGS sequence"/>
</dbReference>
<feature type="compositionally biased region" description="Basic and acidic residues" evidence="1">
    <location>
        <begin position="107"/>
        <end position="127"/>
    </location>
</feature>
<comment type="caution">
    <text evidence="3">The sequence shown here is derived from an EMBL/GenBank/DDBJ whole genome shotgun (WGS) entry which is preliminary data.</text>
</comment>
<evidence type="ECO:0000256" key="1">
    <source>
        <dbReference type="SAM" id="MobiDB-lite"/>
    </source>
</evidence>
<feature type="compositionally biased region" description="Basic and acidic residues" evidence="1">
    <location>
        <begin position="173"/>
        <end position="190"/>
    </location>
</feature>
<evidence type="ECO:0000313" key="4">
    <source>
        <dbReference type="Proteomes" id="UP001234178"/>
    </source>
</evidence>
<proteinExistence type="predicted"/>
<feature type="domain" description="Ty3 transposon capsid-like protein" evidence="2">
    <location>
        <begin position="17"/>
        <end position="97"/>
    </location>
</feature>
<dbReference type="EMBL" id="JAOYFB010000004">
    <property type="protein sequence ID" value="KAK4013502.1"/>
    <property type="molecule type" value="Genomic_DNA"/>
</dbReference>
<keyword evidence="4" id="KW-1185">Reference proteome</keyword>
<dbReference type="Pfam" id="PF19259">
    <property type="entry name" value="Ty3_capsid"/>
    <property type="match status" value="1"/>
</dbReference>
<feature type="region of interest" description="Disordered" evidence="1">
    <location>
        <begin position="107"/>
        <end position="150"/>
    </location>
</feature>
<evidence type="ECO:0000259" key="2">
    <source>
        <dbReference type="Pfam" id="PF19259"/>
    </source>
</evidence>
<reference evidence="3 4" key="1">
    <citation type="journal article" date="2023" name="Nucleic Acids Res.">
        <title>The hologenome of Daphnia magna reveals possible DNA methylation and microbiome-mediated evolution of the host genome.</title>
        <authorList>
            <person name="Chaturvedi A."/>
            <person name="Li X."/>
            <person name="Dhandapani V."/>
            <person name="Marshall H."/>
            <person name="Kissane S."/>
            <person name="Cuenca-Cambronero M."/>
            <person name="Asole G."/>
            <person name="Calvet F."/>
            <person name="Ruiz-Romero M."/>
            <person name="Marangio P."/>
            <person name="Guigo R."/>
            <person name="Rago D."/>
            <person name="Mirbahai L."/>
            <person name="Eastwood N."/>
            <person name="Colbourne J.K."/>
            <person name="Zhou J."/>
            <person name="Mallon E."/>
            <person name="Orsini L."/>
        </authorList>
    </citation>
    <scope>NUCLEOTIDE SEQUENCE [LARGE SCALE GENOMIC DNA]</scope>
    <source>
        <strain evidence="3">LRV0_1</strain>
    </source>
</reference>
<organism evidence="3 4">
    <name type="scientific">Daphnia magna</name>
    <dbReference type="NCBI Taxonomy" id="35525"/>
    <lineage>
        <taxon>Eukaryota</taxon>
        <taxon>Metazoa</taxon>
        <taxon>Ecdysozoa</taxon>
        <taxon>Arthropoda</taxon>
        <taxon>Crustacea</taxon>
        <taxon>Branchiopoda</taxon>
        <taxon>Diplostraca</taxon>
        <taxon>Cladocera</taxon>
        <taxon>Anomopoda</taxon>
        <taxon>Daphniidae</taxon>
        <taxon>Daphnia</taxon>
    </lineage>
</organism>
<evidence type="ECO:0000313" key="3">
    <source>
        <dbReference type="EMBL" id="KAK4013502.1"/>
    </source>
</evidence>
<dbReference type="PANTHER" id="PTHR33223:SF6">
    <property type="entry name" value="CCHC-TYPE DOMAIN-CONTAINING PROTEIN"/>
    <property type="match status" value="1"/>
</dbReference>
<name>A0ABQ9ZKR4_9CRUS</name>
<protein>
    <recommendedName>
        <fullName evidence="2">Ty3 transposon capsid-like protein domain-containing protein</fullName>
    </recommendedName>
</protein>
<dbReference type="PANTHER" id="PTHR33223">
    <property type="entry name" value="CCHC-TYPE DOMAIN-CONTAINING PROTEIN"/>
    <property type="match status" value="1"/>
</dbReference>
<accession>A0ABQ9ZKR4</accession>